<protein>
    <submittedName>
        <fullName evidence="1">Joining chain of multimeric IgA and IgM</fullName>
    </submittedName>
</protein>
<keyword evidence="2" id="KW-1185">Reference proteome</keyword>
<organism evidence="1 2">
    <name type="scientific">Calidris pygmaea</name>
    <name type="common">Spoon-billed sandpiper</name>
    <dbReference type="NCBI Taxonomy" id="425635"/>
    <lineage>
        <taxon>Eukaryota</taxon>
        <taxon>Metazoa</taxon>
        <taxon>Chordata</taxon>
        <taxon>Craniata</taxon>
        <taxon>Vertebrata</taxon>
        <taxon>Euteleostomi</taxon>
        <taxon>Archelosauria</taxon>
        <taxon>Archosauria</taxon>
        <taxon>Dinosauria</taxon>
        <taxon>Saurischia</taxon>
        <taxon>Theropoda</taxon>
        <taxon>Coelurosauria</taxon>
        <taxon>Aves</taxon>
        <taxon>Neognathae</taxon>
        <taxon>Neoaves</taxon>
        <taxon>Charadriiformes</taxon>
        <taxon>Scolopacidae</taxon>
        <taxon>Calidris</taxon>
    </lineage>
</organism>
<dbReference type="InterPro" id="IPR024110">
    <property type="entry name" value="Ig_J"/>
</dbReference>
<dbReference type="PANTHER" id="PTHR10070:SF2">
    <property type="entry name" value="IMMUNOGLOBULIN J CHAIN"/>
    <property type="match status" value="1"/>
</dbReference>
<dbReference type="Proteomes" id="UP000694419">
    <property type="component" value="Unplaced"/>
</dbReference>
<dbReference type="Ensembl" id="ENSCPGT00000005222.1">
    <property type="protein sequence ID" value="ENSCPGP00000004748.1"/>
    <property type="gene ID" value="ENSCPGG00000003406.1"/>
</dbReference>
<reference evidence="1" key="2">
    <citation type="submission" date="2025-09" db="UniProtKB">
        <authorList>
            <consortium name="Ensembl"/>
        </authorList>
    </citation>
    <scope>IDENTIFICATION</scope>
</reference>
<evidence type="ECO:0000313" key="2">
    <source>
        <dbReference type="Proteomes" id="UP000694419"/>
    </source>
</evidence>
<dbReference type="PANTHER" id="PTHR10070">
    <property type="entry name" value="IMMUNOGLOBULIN J CHAIN"/>
    <property type="match status" value="1"/>
</dbReference>
<dbReference type="Pfam" id="PF15097">
    <property type="entry name" value="Ig_J_chain"/>
    <property type="match status" value="1"/>
</dbReference>
<name>A0A8C3JAT7_9CHAR</name>
<dbReference type="GO" id="GO:0034987">
    <property type="term" value="F:immunoglobulin receptor binding"/>
    <property type="evidence" value="ECO:0007669"/>
    <property type="project" value="TreeGrafter"/>
</dbReference>
<dbReference type="GO" id="GO:0006959">
    <property type="term" value="P:humoral immune response"/>
    <property type="evidence" value="ECO:0007669"/>
    <property type="project" value="TreeGrafter"/>
</dbReference>
<dbReference type="AlphaFoldDB" id="A0A8C3JAT7"/>
<proteinExistence type="predicted"/>
<evidence type="ECO:0000313" key="1">
    <source>
        <dbReference type="Ensembl" id="ENSCPGP00000004748.1"/>
    </source>
</evidence>
<sequence length="178" mass="20282">TSSPLVFFKRREGKMRSSLLLCVALVFLVDCGTVYPVLAGYPRNSDNDEYVLVNNKCQCVTVTSRFVPSKDNPGEEVLERNIRILVPLKARENISDPLSPLRTTFVYRMTELCRKCDPVEVELGGEVYQAQQSNFCHEPETCYTYDRDKCYTTTFPFLYHGEIRKVPAVLTPASCYAD</sequence>
<reference evidence="1" key="1">
    <citation type="submission" date="2025-08" db="UniProtKB">
        <authorList>
            <consortium name="Ensembl"/>
        </authorList>
    </citation>
    <scope>IDENTIFICATION</scope>
</reference>
<accession>A0A8C3JAT7</accession>
<dbReference type="GO" id="GO:0071756">
    <property type="term" value="C:pentameric IgM immunoglobulin complex"/>
    <property type="evidence" value="ECO:0007669"/>
    <property type="project" value="TreeGrafter"/>
</dbReference>